<dbReference type="InterPro" id="IPR036864">
    <property type="entry name" value="Zn2-C6_fun-type_DNA-bd_sf"/>
</dbReference>
<feature type="region of interest" description="Disordered" evidence="1">
    <location>
        <begin position="371"/>
        <end position="391"/>
    </location>
</feature>
<evidence type="ECO:0000313" key="3">
    <source>
        <dbReference type="EMBL" id="CAE0674964.1"/>
    </source>
</evidence>
<gene>
    <name evidence="3" type="ORF">LGLO00237_LOCUS26740</name>
</gene>
<proteinExistence type="predicted"/>
<feature type="region of interest" description="Disordered" evidence="1">
    <location>
        <begin position="326"/>
        <end position="345"/>
    </location>
</feature>
<organism evidence="3">
    <name type="scientific">Lotharella globosa</name>
    <dbReference type="NCBI Taxonomy" id="91324"/>
    <lineage>
        <taxon>Eukaryota</taxon>
        <taxon>Sar</taxon>
        <taxon>Rhizaria</taxon>
        <taxon>Cercozoa</taxon>
        <taxon>Chlorarachniophyceae</taxon>
        <taxon>Lotharella</taxon>
    </lineage>
</organism>
<feature type="compositionally biased region" description="Polar residues" evidence="1">
    <location>
        <begin position="158"/>
        <end position="175"/>
    </location>
</feature>
<dbReference type="EMBL" id="HBIV01037605">
    <property type="protein sequence ID" value="CAE0674964.1"/>
    <property type="molecule type" value="Transcribed_RNA"/>
</dbReference>
<name>A0A6U2XZD7_9EUKA</name>
<dbReference type="AlphaFoldDB" id="A0A6U2XZD7"/>
<evidence type="ECO:0000259" key="2">
    <source>
        <dbReference type="PROSITE" id="PS00463"/>
    </source>
</evidence>
<sequence>MCETGCTRGFIVFRSFTGTVSPDTCVSPHRMLCFGAGCVFHQHTTKQCADETFMTIVDEHGSTQQKLQQGRLQATGECVVCNDVASRGDYFKPKGDMVSEGETISCSVSGASELEAVSFVPENVPADLRPLFERYMSLSALEDNVSFVLDNAIQALSRRSPSTRGSDPSTVAQSKDPSRKFGGLPDNLDVEFELAEQSMSNFLDLELSANDLEFHALGRGLETSLRRQRYAEDEAILMGTFEKSTKSTTKNHAIDLKESRVVGFEKTVRALETVRPSAKPLRKMMRAKRACIPCHSRKIRCIKENQSSCCVRCAKKPSRCVPFVPTKRPKRPKIPKIPKKRHGVPARKRLADDLNVNIGIPCKRNEKCSRPFKHPGHCKIPTDRKKQKFQR</sequence>
<feature type="domain" description="Zn(2)-C6 fungal-type" evidence="2">
    <location>
        <begin position="290"/>
        <end position="320"/>
    </location>
</feature>
<accession>A0A6U2XZD7</accession>
<dbReference type="InterPro" id="IPR001138">
    <property type="entry name" value="Zn2Cys6_DnaBD"/>
</dbReference>
<feature type="compositionally biased region" description="Basic residues" evidence="1">
    <location>
        <begin position="327"/>
        <end position="345"/>
    </location>
</feature>
<dbReference type="CDD" id="cd00067">
    <property type="entry name" value="GAL4"/>
    <property type="match status" value="1"/>
</dbReference>
<dbReference type="PROSITE" id="PS00463">
    <property type="entry name" value="ZN2_CY6_FUNGAL_1"/>
    <property type="match status" value="1"/>
</dbReference>
<evidence type="ECO:0000256" key="1">
    <source>
        <dbReference type="SAM" id="MobiDB-lite"/>
    </source>
</evidence>
<dbReference type="SUPFAM" id="SSF57701">
    <property type="entry name" value="Zn2/Cys6 DNA-binding domain"/>
    <property type="match status" value="1"/>
</dbReference>
<reference evidence="3" key="1">
    <citation type="submission" date="2021-01" db="EMBL/GenBank/DDBJ databases">
        <authorList>
            <person name="Corre E."/>
            <person name="Pelletier E."/>
            <person name="Niang G."/>
            <person name="Scheremetjew M."/>
            <person name="Finn R."/>
            <person name="Kale V."/>
            <person name="Holt S."/>
            <person name="Cochrane G."/>
            <person name="Meng A."/>
            <person name="Brown T."/>
            <person name="Cohen L."/>
        </authorList>
    </citation>
    <scope>NUCLEOTIDE SEQUENCE</scope>
    <source>
        <strain evidence="3">CCCM811</strain>
    </source>
</reference>
<dbReference type="GO" id="GO:0000981">
    <property type="term" value="F:DNA-binding transcription factor activity, RNA polymerase II-specific"/>
    <property type="evidence" value="ECO:0007669"/>
    <property type="project" value="InterPro"/>
</dbReference>
<dbReference type="GO" id="GO:0008270">
    <property type="term" value="F:zinc ion binding"/>
    <property type="evidence" value="ECO:0007669"/>
    <property type="project" value="InterPro"/>
</dbReference>
<protein>
    <recommendedName>
        <fullName evidence="2">Zn(2)-C6 fungal-type domain-containing protein</fullName>
    </recommendedName>
</protein>
<feature type="region of interest" description="Disordered" evidence="1">
    <location>
        <begin position="158"/>
        <end position="182"/>
    </location>
</feature>